<name>A0A2T8IIM2_9POAL</name>
<protein>
    <submittedName>
        <fullName evidence="3">Uncharacterized protein</fullName>
    </submittedName>
</protein>
<dbReference type="EMBL" id="CM008050">
    <property type="protein sequence ID" value="PVH37535.1"/>
    <property type="molecule type" value="Genomic_DNA"/>
</dbReference>
<feature type="compositionally biased region" description="Low complexity" evidence="1">
    <location>
        <begin position="28"/>
        <end position="38"/>
    </location>
</feature>
<dbReference type="PANTHER" id="PTHR36485:SF1">
    <property type="entry name" value="TRANSMEMBRANE PROTEIN"/>
    <property type="match status" value="1"/>
</dbReference>
<feature type="compositionally biased region" description="Acidic residues" evidence="1">
    <location>
        <begin position="44"/>
        <end position="53"/>
    </location>
</feature>
<keyword evidence="2" id="KW-1133">Transmembrane helix</keyword>
<feature type="compositionally biased region" description="Polar residues" evidence="1">
    <location>
        <begin position="67"/>
        <end position="92"/>
    </location>
</feature>
<keyword evidence="2" id="KW-0812">Transmembrane</keyword>
<keyword evidence="2" id="KW-0472">Membrane</keyword>
<dbReference type="Gramene" id="PVH37535">
    <property type="protein sequence ID" value="PVH37535"/>
    <property type="gene ID" value="PAHAL_5G024900"/>
</dbReference>
<evidence type="ECO:0000256" key="2">
    <source>
        <dbReference type="SAM" id="Phobius"/>
    </source>
</evidence>
<evidence type="ECO:0000313" key="3">
    <source>
        <dbReference type="EMBL" id="PVH37533.1"/>
    </source>
</evidence>
<dbReference type="Gramene" id="PVH37533">
    <property type="protein sequence ID" value="PVH37533"/>
    <property type="gene ID" value="PAHAL_5G024900"/>
</dbReference>
<accession>A0A2T8IIM2</accession>
<dbReference type="Pfam" id="PF15159">
    <property type="entry name" value="PIG-Y"/>
    <property type="match status" value="1"/>
</dbReference>
<feature type="region of interest" description="Disordered" evidence="1">
    <location>
        <begin position="1"/>
        <end position="92"/>
    </location>
</feature>
<evidence type="ECO:0000256" key="1">
    <source>
        <dbReference type="SAM" id="MobiDB-lite"/>
    </source>
</evidence>
<sequence>MAQGQGDGDMTTPPPPRRSRGTPPLPGRRPAAAAAARPDTAFIDIDDDMDDCDALFGPGFGNDDTAGGSQPQSSPAMPTDSASPSTANTTSVSKREIIGCMPMSYTGSASERRSVCASLAQGVDSEMRFSREDLVGSAFIAFGVTLFVGFFYTAVVSKLLPPYENSLLAAIQNDWYYCLLVPLTLPVIIVAVYLHWLSMKMFKHA</sequence>
<dbReference type="EMBL" id="CM008050">
    <property type="protein sequence ID" value="PVH37533.1"/>
    <property type="molecule type" value="Genomic_DNA"/>
</dbReference>
<dbReference type="InterPro" id="IPR029164">
    <property type="entry name" value="PIG-Y"/>
</dbReference>
<feature type="transmembrane region" description="Helical" evidence="2">
    <location>
        <begin position="175"/>
        <end position="196"/>
    </location>
</feature>
<dbReference type="PANTHER" id="PTHR36485">
    <property type="entry name" value="OS01G0939000 PROTEIN"/>
    <property type="match status" value="1"/>
</dbReference>
<reference evidence="3" key="1">
    <citation type="submission" date="2018-04" db="EMBL/GenBank/DDBJ databases">
        <title>WGS assembly of Panicum hallii.</title>
        <authorList>
            <person name="Lovell J."/>
            <person name="Jenkins J."/>
            <person name="Lowry D."/>
            <person name="Mamidi S."/>
            <person name="Sreedasyam A."/>
            <person name="Weng X."/>
            <person name="Barry K."/>
            <person name="Bonette J."/>
            <person name="Campitelli B."/>
            <person name="Daum C."/>
            <person name="Gordon S."/>
            <person name="Gould B."/>
            <person name="Lipzen A."/>
            <person name="Macqueen A."/>
            <person name="Palacio-Mejia J."/>
            <person name="Plott C."/>
            <person name="Shakirov E."/>
            <person name="Shu S."/>
            <person name="Yoshinaga Y."/>
            <person name="Zane M."/>
            <person name="Rokhsar D."/>
            <person name="Grimwood J."/>
            <person name="Schmutz J."/>
            <person name="Juenger T."/>
        </authorList>
    </citation>
    <scope>NUCLEOTIDE SEQUENCE [LARGE SCALE GENOMIC DNA]</scope>
    <source>
        <strain evidence="3">FIL2</strain>
    </source>
</reference>
<feature type="transmembrane region" description="Helical" evidence="2">
    <location>
        <begin position="134"/>
        <end position="155"/>
    </location>
</feature>
<proteinExistence type="predicted"/>
<gene>
    <name evidence="3" type="ORF">PAHAL_5G024900</name>
</gene>
<dbReference type="AlphaFoldDB" id="A0A2T8IIM2"/>
<dbReference type="Proteomes" id="UP000243499">
    <property type="component" value="Chromosome 5"/>
</dbReference>
<organism evidence="3">
    <name type="scientific">Panicum hallii</name>
    <dbReference type="NCBI Taxonomy" id="206008"/>
    <lineage>
        <taxon>Eukaryota</taxon>
        <taxon>Viridiplantae</taxon>
        <taxon>Streptophyta</taxon>
        <taxon>Embryophyta</taxon>
        <taxon>Tracheophyta</taxon>
        <taxon>Spermatophyta</taxon>
        <taxon>Magnoliopsida</taxon>
        <taxon>Liliopsida</taxon>
        <taxon>Poales</taxon>
        <taxon>Poaceae</taxon>
        <taxon>PACMAD clade</taxon>
        <taxon>Panicoideae</taxon>
        <taxon>Panicodae</taxon>
        <taxon>Paniceae</taxon>
        <taxon>Panicinae</taxon>
        <taxon>Panicum</taxon>
        <taxon>Panicum sect. Panicum</taxon>
    </lineage>
</organism>